<dbReference type="AlphaFoldDB" id="A0A1Y3B4U6"/>
<dbReference type="EMBL" id="MUJZ01040078">
    <property type="protein sequence ID" value="OTF75850.1"/>
    <property type="molecule type" value="Genomic_DNA"/>
</dbReference>
<organism evidence="1 2">
    <name type="scientific">Euroglyphus maynei</name>
    <name type="common">Mayne's house dust mite</name>
    <dbReference type="NCBI Taxonomy" id="6958"/>
    <lineage>
        <taxon>Eukaryota</taxon>
        <taxon>Metazoa</taxon>
        <taxon>Ecdysozoa</taxon>
        <taxon>Arthropoda</taxon>
        <taxon>Chelicerata</taxon>
        <taxon>Arachnida</taxon>
        <taxon>Acari</taxon>
        <taxon>Acariformes</taxon>
        <taxon>Sarcoptiformes</taxon>
        <taxon>Astigmata</taxon>
        <taxon>Psoroptidia</taxon>
        <taxon>Analgoidea</taxon>
        <taxon>Pyroglyphidae</taxon>
        <taxon>Pyroglyphinae</taxon>
        <taxon>Euroglyphus</taxon>
    </lineage>
</organism>
<sequence>MIVDDSSVDNPERPDYDPEYLLLENVSTFLIMPTDIEVMVFFTTNEFCIINYFTKNCGRRSTRDLFGCDDDHESDDNNNGMNSNRPHNITVVNIMANDRSFNEPSNNSNTESSNMTTAKILSETIKESTSNEMNAKMSTSENISIVKNISTTDTIVNFVSTKMPTFLFKNDDNGTQPNETNLSETTVKPSITTDDSIVEPHEKRNKQDEIEQIIKTTKSSKLLCHTATTISNNNNISEKTSNIPIHNIVTSNYDDDNDVDTATNSNITMENHLVNNSLHHSKQNNDENGEMFSEEITCDIDCVILKLKQMENYDQKKRGTTMISDYPPNDYNVKSIITILIRSDIIHGHFLKNGSFIIGRIIFRG</sequence>
<proteinExistence type="predicted"/>
<evidence type="ECO:0000313" key="1">
    <source>
        <dbReference type="EMBL" id="OTF75850.1"/>
    </source>
</evidence>
<protein>
    <submittedName>
        <fullName evidence="1">Uncharacterized protein</fullName>
    </submittedName>
</protein>
<keyword evidence="2" id="KW-1185">Reference proteome</keyword>
<evidence type="ECO:0000313" key="2">
    <source>
        <dbReference type="Proteomes" id="UP000194236"/>
    </source>
</evidence>
<name>A0A1Y3B4U6_EURMA</name>
<gene>
    <name evidence="1" type="ORF">BLA29_006416</name>
</gene>
<dbReference type="OrthoDB" id="10503128at2759"/>
<dbReference type="Proteomes" id="UP000194236">
    <property type="component" value="Unassembled WGS sequence"/>
</dbReference>
<comment type="caution">
    <text evidence="1">The sequence shown here is derived from an EMBL/GenBank/DDBJ whole genome shotgun (WGS) entry which is preliminary data.</text>
</comment>
<reference evidence="1 2" key="1">
    <citation type="submission" date="2017-03" db="EMBL/GenBank/DDBJ databases">
        <title>Genome Survey of Euroglyphus maynei.</title>
        <authorList>
            <person name="Arlian L.G."/>
            <person name="Morgan M.S."/>
            <person name="Rider S.D."/>
        </authorList>
    </citation>
    <scope>NUCLEOTIDE SEQUENCE [LARGE SCALE GENOMIC DNA]</scope>
    <source>
        <strain evidence="1">Arlian Lab</strain>
        <tissue evidence="1">Whole body</tissue>
    </source>
</reference>
<accession>A0A1Y3B4U6</accession>